<name>K3WI01_GLOUD</name>
<keyword evidence="1" id="KW-0472">Membrane</keyword>
<evidence type="ECO:0000256" key="1">
    <source>
        <dbReference type="SAM" id="Phobius"/>
    </source>
</evidence>
<reference evidence="3" key="1">
    <citation type="journal article" date="2010" name="Genome Biol.">
        <title>Genome sequence of the necrotrophic plant pathogen Pythium ultimum reveals original pathogenicity mechanisms and effector repertoire.</title>
        <authorList>
            <person name="Levesque C.A."/>
            <person name="Brouwer H."/>
            <person name="Cano L."/>
            <person name="Hamilton J.P."/>
            <person name="Holt C."/>
            <person name="Huitema E."/>
            <person name="Raffaele S."/>
            <person name="Robideau G.P."/>
            <person name="Thines M."/>
            <person name="Win J."/>
            <person name="Zerillo M.M."/>
            <person name="Beakes G.W."/>
            <person name="Boore J.L."/>
            <person name="Busam D."/>
            <person name="Dumas B."/>
            <person name="Ferriera S."/>
            <person name="Fuerstenberg S.I."/>
            <person name="Gachon C.M."/>
            <person name="Gaulin E."/>
            <person name="Govers F."/>
            <person name="Grenville-Briggs L."/>
            <person name="Horner N."/>
            <person name="Hostetler J."/>
            <person name="Jiang R.H."/>
            <person name="Johnson J."/>
            <person name="Krajaejun T."/>
            <person name="Lin H."/>
            <person name="Meijer H.J."/>
            <person name="Moore B."/>
            <person name="Morris P."/>
            <person name="Phuntmart V."/>
            <person name="Puiu D."/>
            <person name="Shetty J."/>
            <person name="Stajich J.E."/>
            <person name="Tripathy S."/>
            <person name="Wawra S."/>
            <person name="van West P."/>
            <person name="Whitty B.R."/>
            <person name="Coutinho P.M."/>
            <person name="Henrissat B."/>
            <person name="Martin F."/>
            <person name="Thomas P.D."/>
            <person name="Tyler B.M."/>
            <person name="De Vries R.P."/>
            <person name="Kamoun S."/>
            <person name="Yandell M."/>
            <person name="Tisserat N."/>
            <person name="Buell C.R."/>
        </authorList>
    </citation>
    <scope>NUCLEOTIDE SEQUENCE</scope>
    <source>
        <strain evidence="3">DAOM:BR144</strain>
    </source>
</reference>
<dbReference type="InParanoid" id="K3WI01"/>
<dbReference type="EnsemblProtists" id="PYU1_T004593">
    <property type="protein sequence ID" value="PYU1_T004593"/>
    <property type="gene ID" value="PYU1_G004582"/>
</dbReference>
<reference evidence="2" key="3">
    <citation type="submission" date="2015-02" db="UniProtKB">
        <authorList>
            <consortium name="EnsemblProtists"/>
        </authorList>
    </citation>
    <scope>IDENTIFICATION</scope>
    <source>
        <strain evidence="2">DAOM BR144</strain>
    </source>
</reference>
<dbReference type="Proteomes" id="UP000019132">
    <property type="component" value="Unassembled WGS sequence"/>
</dbReference>
<keyword evidence="1" id="KW-0812">Transmembrane</keyword>
<evidence type="ECO:0000313" key="3">
    <source>
        <dbReference type="Proteomes" id="UP000019132"/>
    </source>
</evidence>
<organism evidence="2 3">
    <name type="scientific">Globisporangium ultimum (strain ATCC 200006 / CBS 805.95 / DAOM BR144)</name>
    <name type="common">Pythium ultimum</name>
    <dbReference type="NCBI Taxonomy" id="431595"/>
    <lineage>
        <taxon>Eukaryota</taxon>
        <taxon>Sar</taxon>
        <taxon>Stramenopiles</taxon>
        <taxon>Oomycota</taxon>
        <taxon>Peronosporomycetes</taxon>
        <taxon>Pythiales</taxon>
        <taxon>Pythiaceae</taxon>
        <taxon>Globisporangium</taxon>
    </lineage>
</organism>
<dbReference type="AlphaFoldDB" id="K3WI01"/>
<dbReference type="eggNOG" id="ENOG502SAKU">
    <property type="taxonomic scope" value="Eukaryota"/>
</dbReference>
<sequence>MKKSASVEFMLHDEDRVKHSPSFRKDITRISFGRDAPRRLTEEEKEELYRIRPDLEIGPTPFFKEQMEELNRRNQKRILFSMFGGIMTIVLLLVFYALFARG</sequence>
<protein>
    <submittedName>
        <fullName evidence="2">Uncharacterized protein</fullName>
    </submittedName>
</protein>
<reference evidence="3" key="2">
    <citation type="submission" date="2010-04" db="EMBL/GenBank/DDBJ databases">
        <authorList>
            <person name="Buell R."/>
            <person name="Hamilton J."/>
            <person name="Hostetler J."/>
        </authorList>
    </citation>
    <scope>NUCLEOTIDE SEQUENCE [LARGE SCALE GENOMIC DNA]</scope>
    <source>
        <strain evidence="3">DAOM:BR144</strain>
    </source>
</reference>
<proteinExistence type="predicted"/>
<keyword evidence="1" id="KW-1133">Transmembrane helix</keyword>
<dbReference type="EMBL" id="GL376631">
    <property type="status" value="NOT_ANNOTATED_CDS"/>
    <property type="molecule type" value="Genomic_DNA"/>
</dbReference>
<accession>K3WI01</accession>
<feature type="transmembrane region" description="Helical" evidence="1">
    <location>
        <begin position="78"/>
        <end position="99"/>
    </location>
</feature>
<keyword evidence="3" id="KW-1185">Reference proteome</keyword>
<dbReference type="HOGENOM" id="CLU_2283089_0_0_1"/>
<dbReference type="VEuPathDB" id="FungiDB:PYU1_G004582"/>
<evidence type="ECO:0000313" key="2">
    <source>
        <dbReference type="EnsemblProtists" id="PYU1_T004593"/>
    </source>
</evidence>